<keyword evidence="1" id="KW-1133">Transmembrane helix</keyword>
<name>A0A381WNF1_9ZZZZ</name>
<feature type="transmembrane region" description="Helical" evidence="1">
    <location>
        <begin position="89"/>
        <end position="107"/>
    </location>
</feature>
<dbReference type="AlphaFoldDB" id="A0A381WNF1"/>
<reference evidence="2" key="1">
    <citation type="submission" date="2018-05" db="EMBL/GenBank/DDBJ databases">
        <authorList>
            <person name="Lanie J.A."/>
            <person name="Ng W.-L."/>
            <person name="Kazmierczak K.M."/>
            <person name="Andrzejewski T.M."/>
            <person name="Davidsen T.M."/>
            <person name="Wayne K.J."/>
            <person name="Tettelin H."/>
            <person name="Glass J.I."/>
            <person name="Rusch D."/>
            <person name="Podicherti R."/>
            <person name="Tsui H.-C.T."/>
            <person name="Winkler M.E."/>
        </authorList>
    </citation>
    <scope>NUCLEOTIDE SEQUENCE</scope>
</reference>
<evidence type="ECO:0000313" key="2">
    <source>
        <dbReference type="EMBL" id="SVA53477.1"/>
    </source>
</evidence>
<keyword evidence="1" id="KW-0472">Membrane</keyword>
<feature type="transmembrane region" description="Helical" evidence="1">
    <location>
        <begin position="54"/>
        <end position="77"/>
    </location>
</feature>
<accession>A0A381WNF1</accession>
<evidence type="ECO:0008006" key="3">
    <source>
        <dbReference type="Google" id="ProtNLM"/>
    </source>
</evidence>
<sequence>MLITNSVLSQLLDLHSFYFKIKEYKILLPVRSALVTIMQIDNPIFSESQKFRQWYVWVLVAIAPVIFVWAILQQVVLGVPFGTNPSGNVVLIILAVVFGIAFPFFLYRTGLDVQLSSEAIHLRFWPFHLKPRTFYFSAIDNAEPVTYSPLKDYGGWGIRYGAKGKAYNVSGNQGVVITLETGQSILIGSQRHEELCSLI</sequence>
<keyword evidence="1" id="KW-0812">Transmembrane</keyword>
<dbReference type="EMBL" id="UINC01012219">
    <property type="protein sequence ID" value="SVA53477.1"/>
    <property type="molecule type" value="Genomic_DNA"/>
</dbReference>
<dbReference type="InterPro" id="IPR046139">
    <property type="entry name" value="DUF6141"/>
</dbReference>
<feature type="non-terminal residue" evidence="2">
    <location>
        <position position="199"/>
    </location>
</feature>
<gene>
    <name evidence="2" type="ORF">METZ01_LOCUS106331</name>
</gene>
<protein>
    <recommendedName>
        <fullName evidence="3">Bacterial Pleckstrin homology domain-containing protein</fullName>
    </recommendedName>
</protein>
<dbReference type="Pfam" id="PF19638">
    <property type="entry name" value="DUF6141"/>
    <property type="match status" value="1"/>
</dbReference>
<proteinExistence type="predicted"/>
<evidence type="ECO:0000256" key="1">
    <source>
        <dbReference type="SAM" id="Phobius"/>
    </source>
</evidence>
<organism evidence="2">
    <name type="scientific">marine metagenome</name>
    <dbReference type="NCBI Taxonomy" id="408172"/>
    <lineage>
        <taxon>unclassified sequences</taxon>
        <taxon>metagenomes</taxon>
        <taxon>ecological metagenomes</taxon>
    </lineage>
</organism>